<protein>
    <submittedName>
        <fullName evidence="1">Uncharacterized protein</fullName>
    </submittedName>
</protein>
<dbReference type="AlphaFoldDB" id="A0AAD9VH00"/>
<evidence type="ECO:0000313" key="1">
    <source>
        <dbReference type="EMBL" id="KAK2574233.1"/>
    </source>
</evidence>
<keyword evidence="2" id="KW-1185">Reference proteome</keyword>
<organism evidence="1 2">
    <name type="scientific">Acropora cervicornis</name>
    <name type="common">Staghorn coral</name>
    <dbReference type="NCBI Taxonomy" id="6130"/>
    <lineage>
        <taxon>Eukaryota</taxon>
        <taxon>Metazoa</taxon>
        <taxon>Cnidaria</taxon>
        <taxon>Anthozoa</taxon>
        <taxon>Hexacorallia</taxon>
        <taxon>Scleractinia</taxon>
        <taxon>Astrocoeniina</taxon>
        <taxon>Acroporidae</taxon>
        <taxon>Acropora</taxon>
    </lineage>
</organism>
<dbReference type="Proteomes" id="UP001249851">
    <property type="component" value="Unassembled WGS sequence"/>
</dbReference>
<sequence length="140" mass="16382">MRKEMEMFNKCYGSFPSQEGDSLENEWIEKAIKTRREELADARENDMEDNELIARNKVLCPELGMLQHYDINLKTSHIDCNPVARKRAANLFAKEFKKRELEFEIAQKARRSGACCSPDCDWLLDYLEIDSTVVKCLDRK</sequence>
<evidence type="ECO:0000313" key="2">
    <source>
        <dbReference type="Proteomes" id="UP001249851"/>
    </source>
</evidence>
<dbReference type="EMBL" id="JARQWQ010000001">
    <property type="protein sequence ID" value="KAK2574233.1"/>
    <property type="molecule type" value="Genomic_DNA"/>
</dbReference>
<accession>A0AAD9VH00</accession>
<comment type="caution">
    <text evidence="1">The sequence shown here is derived from an EMBL/GenBank/DDBJ whole genome shotgun (WGS) entry which is preliminary data.</text>
</comment>
<reference evidence="1" key="1">
    <citation type="journal article" date="2023" name="G3 (Bethesda)">
        <title>Whole genome assembly and annotation of the endangered Caribbean coral Acropora cervicornis.</title>
        <authorList>
            <person name="Selwyn J.D."/>
            <person name="Vollmer S.V."/>
        </authorList>
    </citation>
    <scope>NUCLEOTIDE SEQUENCE</scope>
    <source>
        <strain evidence="1">K2</strain>
    </source>
</reference>
<gene>
    <name evidence="1" type="ORF">P5673_000372</name>
</gene>
<name>A0AAD9VH00_ACRCE</name>
<proteinExistence type="predicted"/>
<reference evidence="1" key="2">
    <citation type="journal article" date="2023" name="Science">
        <title>Genomic signatures of disease resistance in endangered staghorn corals.</title>
        <authorList>
            <person name="Vollmer S.V."/>
            <person name="Selwyn J.D."/>
            <person name="Despard B.A."/>
            <person name="Roesel C.L."/>
        </authorList>
    </citation>
    <scope>NUCLEOTIDE SEQUENCE</scope>
    <source>
        <strain evidence="1">K2</strain>
    </source>
</reference>